<name>A0A2P5DV04_TREOI</name>
<evidence type="ECO:0000313" key="1">
    <source>
        <dbReference type="EMBL" id="PON77126.1"/>
    </source>
</evidence>
<gene>
    <name evidence="1" type="ORF">TorRG33x02_240980</name>
</gene>
<protein>
    <submittedName>
        <fullName evidence="1">Uncharacterized protein</fullName>
    </submittedName>
</protein>
<proteinExistence type="predicted"/>
<keyword evidence="2" id="KW-1185">Reference proteome</keyword>
<dbReference type="EMBL" id="JXTC01000247">
    <property type="protein sequence ID" value="PON77126.1"/>
    <property type="molecule type" value="Genomic_DNA"/>
</dbReference>
<sequence>MPVEQGEVGELGRRNFVMPLLAMVDNLRWPMRRHKLVQLFCFAPWLFISSMSEEE</sequence>
<accession>A0A2P5DV04</accession>
<evidence type="ECO:0000313" key="2">
    <source>
        <dbReference type="Proteomes" id="UP000237000"/>
    </source>
</evidence>
<dbReference type="AlphaFoldDB" id="A0A2P5DV04"/>
<organism evidence="1 2">
    <name type="scientific">Trema orientale</name>
    <name type="common">Charcoal tree</name>
    <name type="synonym">Celtis orientalis</name>
    <dbReference type="NCBI Taxonomy" id="63057"/>
    <lineage>
        <taxon>Eukaryota</taxon>
        <taxon>Viridiplantae</taxon>
        <taxon>Streptophyta</taxon>
        <taxon>Embryophyta</taxon>
        <taxon>Tracheophyta</taxon>
        <taxon>Spermatophyta</taxon>
        <taxon>Magnoliopsida</taxon>
        <taxon>eudicotyledons</taxon>
        <taxon>Gunneridae</taxon>
        <taxon>Pentapetalae</taxon>
        <taxon>rosids</taxon>
        <taxon>fabids</taxon>
        <taxon>Rosales</taxon>
        <taxon>Cannabaceae</taxon>
        <taxon>Trema</taxon>
    </lineage>
</organism>
<dbReference type="Proteomes" id="UP000237000">
    <property type="component" value="Unassembled WGS sequence"/>
</dbReference>
<dbReference type="InParanoid" id="A0A2P5DV04"/>
<reference evidence="2" key="1">
    <citation type="submission" date="2016-06" db="EMBL/GenBank/DDBJ databases">
        <title>Parallel loss of symbiosis genes in relatives of nitrogen-fixing non-legume Parasponia.</title>
        <authorList>
            <person name="Van Velzen R."/>
            <person name="Holmer R."/>
            <person name="Bu F."/>
            <person name="Rutten L."/>
            <person name="Van Zeijl A."/>
            <person name="Liu W."/>
            <person name="Santuari L."/>
            <person name="Cao Q."/>
            <person name="Sharma T."/>
            <person name="Shen D."/>
            <person name="Roswanjaya Y."/>
            <person name="Wardhani T."/>
            <person name="Kalhor M.S."/>
            <person name="Jansen J."/>
            <person name="Van den Hoogen J."/>
            <person name="Gungor B."/>
            <person name="Hartog M."/>
            <person name="Hontelez J."/>
            <person name="Verver J."/>
            <person name="Yang W.-C."/>
            <person name="Schijlen E."/>
            <person name="Repin R."/>
            <person name="Schilthuizen M."/>
            <person name="Schranz E."/>
            <person name="Heidstra R."/>
            <person name="Miyata K."/>
            <person name="Fedorova E."/>
            <person name="Kohlen W."/>
            <person name="Bisseling T."/>
            <person name="Smit S."/>
            <person name="Geurts R."/>
        </authorList>
    </citation>
    <scope>NUCLEOTIDE SEQUENCE [LARGE SCALE GENOMIC DNA]</scope>
    <source>
        <strain evidence="2">cv. RG33-2</strain>
    </source>
</reference>
<comment type="caution">
    <text evidence="1">The sequence shown here is derived from an EMBL/GenBank/DDBJ whole genome shotgun (WGS) entry which is preliminary data.</text>
</comment>